<sequence>MFDRLTSSPRKSPRKFYGRYEELVIHYNVPFSRMSYINVRMGTRFLDFEYSAHVRDGQSTTTGQMVQDICSFREAYNKNKGAPGVGKITHELELCYVIDILKARDIGVKDPMETRKIFEELKSTNTIGIVRNIHPSNESRREATVNVFRAYEWIKELMKDLSDEEKNSLARHLVTRHLVELHEKLMEGIFIPRFGLRPGEFTTDHRGIEPEPDKFIPYHKFETKAEVQNAVDRFLHNYNEAIAEIKKMKDTKERIEAVFKCAAKLIFGVGLIHPFIDGNGRTSRLLCFYCLSLIAPFPTPVYGVYSPSSGKEFGDSLMEARGGDNSGEETLEKLLKKAREAKPSKLCAILIEANWHMWKKFLSDLKIKV</sequence>
<protein>
    <recommendedName>
        <fullName evidence="3">Fido domain-containing protein</fullName>
    </recommendedName>
</protein>
<dbReference type="EMBL" id="VSWD01000005">
    <property type="protein sequence ID" value="KAK3102289.1"/>
    <property type="molecule type" value="Genomic_DNA"/>
</dbReference>
<evidence type="ECO:0000256" key="1">
    <source>
        <dbReference type="PIRSR" id="PIRSR640198-1"/>
    </source>
</evidence>
<organism evidence="4 5">
    <name type="scientific">Pinctada imbricata</name>
    <name type="common">Atlantic pearl-oyster</name>
    <name type="synonym">Pinctada martensii</name>
    <dbReference type="NCBI Taxonomy" id="66713"/>
    <lineage>
        <taxon>Eukaryota</taxon>
        <taxon>Metazoa</taxon>
        <taxon>Spiralia</taxon>
        <taxon>Lophotrochozoa</taxon>
        <taxon>Mollusca</taxon>
        <taxon>Bivalvia</taxon>
        <taxon>Autobranchia</taxon>
        <taxon>Pteriomorphia</taxon>
        <taxon>Pterioida</taxon>
        <taxon>Pterioidea</taxon>
        <taxon>Pteriidae</taxon>
        <taxon>Pinctada</taxon>
    </lineage>
</organism>
<dbReference type="Gene3D" id="1.10.3290.10">
    <property type="entry name" value="Fido-like domain"/>
    <property type="match status" value="1"/>
</dbReference>
<feature type="binding site" evidence="2">
    <location>
        <begin position="277"/>
        <end position="284"/>
    </location>
    <ligand>
        <name>ATP</name>
        <dbReference type="ChEBI" id="CHEBI:30616"/>
    </ligand>
</feature>
<dbReference type="PROSITE" id="PS51459">
    <property type="entry name" value="FIDO"/>
    <property type="match status" value="1"/>
</dbReference>
<comment type="caution">
    <text evidence="4">The sequence shown here is derived from an EMBL/GenBank/DDBJ whole genome shotgun (WGS) entry which is preliminary data.</text>
</comment>
<dbReference type="InterPro" id="IPR040198">
    <property type="entry name" value="Fido_containing"/>
</dbReference>
<accession>A0AA88YC11</accession>
<reference evidence="4" key="1">
    <citation type="submission" date="2019-08" db="EMBL/GenBank/DDBJ databases">
        <title>The improved chromosome-level genome for the pearl oyster Pinctada fucata martensii using PacBio sequencing and Hi-C.</title>
        <authorList>
            <person name="Zheng Z."/>
        </authorList>
    </citation>
    <scope>NUCLEOTIDE SEQUENCE</scope>
    <source>
        <strain evidence="4">ZZ-2019</strain>
        <tissue evidence="4">Adductor muscle</tissue>
    </source>
</reference>
<evidence type="ECO:0000313" key="4">
    <source>
        <dbReference type="EMBL" id="KAK3102289.1"/>
    </source>
</evidence>
<dbReference type="InterPro" id="IPR036597">
    <property type="entry name" value="Fido-like_dom_sf"/>
</dbReference>
<dbReference type="Pfam" id="PF02661">
    <property type="entry name" value="Fic"/>
    <property type="match status" value="1"/>
</dbReference>
<dbReference type="PANTHER" id="PTHR13504:SF38">
    <property type="entry name" value="FIDO DOMAIN-CONTAINING PROTEIN"/>
    <property type="match status" value="1"/>
</dbReference>
<feature type="active site" evidence="1">
    <location>
        <position position="273"/>
    </location>
</feature>
<feature type="domain" description="Fido" evidence="3">
    <location>
        <begin position="173"/>
        <end position="337"/>
    </location>
</feature>
<keyword evidence="5" id="KW-1185">Reference proteome</keyword>
<dbReference type="PANTHER" id="PTHR13504">
    <property type="entry name" value="FIDO DOMAIN-CONTAINING PROTEIN DDB_G0283145"/>
    <property type="match status" value="1"/>
</dbReference>
<gene>
    <name evidence="4" type="ORF">FSP39_010250</name>
</gene>
<evidence type="ECO:0000256" key="2">
    <source>
        <dbReference type="PIRSR" id="PIRSR640198-2"/>
    </source>
</evidence>
<keyword evidence="2" id="KW-0547">Nucleotide-binding</keyword>
<keyword evidence="2" id="KW-0067">ATP-binding</keyword>
<dbReference type="SUPFAM" id="SSF140931">
    <property type="entry name" value="Fic-like"/>
    <property type="match status" value="1"/>
</dbReference>
<dbReference type="GO" id="GO:0005524">
    <property type="term" value="F:ATP binding"/>
    <property type="evidence" value="ECO:0007669"/>
    <property type="project" value="UniProtKB-KW"/>
</dbReference>
<proteinExistence type="predicted"/>
<evidence type="ECO:0000313" key="5">
    <source>
        <dbReference type="Proteomes" id="UP001186944"/>
    </source>
</evidence>
<name>A0AA88YC11_PINIB</name>
<evidence type="ECO:0000259" key="3">
    <source>
        <dbReference type="PROSITE" id="PS51459"/>
    </source>
</evidence>
<dbReference type="AlphaFoldDB" id="A0AA88YC11"/>
<dbReference type="Proteomes" id="UP001186944">
    <property type="component" value="Unassembled WGS sequence"/>
</dbReference>
<dbReference type="InterPro" id="IPR003812">
    <property type="entry name" value="Fido"/>
</dbReference>